<sequence length="156" mass="16449">MTTDAEFLTEAVALAVDNVREGGRPFGAVVVKDGKVVGRGVNRMWADNDPTAHAELLALRAAGATLGTPNLEGAAVYASGQPCPMCLAAMRMSGVKKAMFAYSNDDAEPYGLSTAEIYAELAGPLDPARLAVSHSPEAQGEQHLYRLWQGRSQNAS</sequence>
<dbReference type="GO" id="GO:0008270">
    <property type="term" value="F:zinc ion binding"/>
    <property type="evidence" value="ECO:0007669"/>
    <property type="project" value="InterPro"/>
</dbReference>
<keyword evidence="5" id="KW-1185">Reference proteome</keyword>
<evidence type="ECO:0000256" key="1">
    <source>
        <dbReference type="ARBA" id="ARBA00022723"/>
    </source>
</evidence>
<dbReference type="InterPro" id="IPR002125">
    <property type="entry name" value="CMP_dCMP_dom"/>
</dbReference>
<dbReference type="CDD" id="cd01285">
    <property type="entry name" value="nucleoside_deaminase"/>
    <property type="match status" value="1"/>
</dbReference>
<dbReference type="InterPro" id="IPR016192">
    <property type="entry name" value="APOBEC/CMP_deaminase_Zn-bd"/>
</dbReference>
<dbReference type="InterPro" id="IPR016193">
    <property type="entry name" value="Cytidine_deaminase-like"/>
</dbReference>
<dbReference type="PANTHER" id="PTHR11079">
    <property type="entry name" value="CYTOSINE DEAMINASE FAMILY MEMBER"/>
    <property type="match status" value="1"/>
</dbReference>
<dbReference type="GO" id="GO:0047974">
    <property type="term" value="F:guanosine deaminase activity"/>
    <property type="evidence" value="ECO:0007669"/>
    <property type="project" value="TreeGrafter"/>
</dbReference>
<keyword evidence="2" id="KW-0862">Zinc</keyword>
<evidence type="ECO:0000256" key="2">
    <source>
        <dbReference type="ARBA" id="ARBA00022833"/>
    </source>
</evidence>
<organism evidence="4 5">
    <name type="scientific">Rhizobium setariae</name>
    <dbReference type="NCBI Taxonomy" id="2801340"/>
    <lineage>
        <taxon>Bacteria</taxon>
        <taxon>Pseudomonadati</taxon>
        <taxon>Pseudomonadota</taxon>
        <taxon>Alphaproteobacteria</taxon>
        <taxon>Hyphomicrobiales</taxon>
        <taxon>Rhizobiaceae</taxon>
        <taxon>Rhizobium/Agrobacterium group</taxon>
        <taxon>Rhizobium</taxon>
    </lineage>
</organism>
<dbReference type="PROSITE" id="PS51747">
    <property type="entry name" value="CYT_DCMP_DEAMINASES_2"/>
    <property type="match status" value="1"/>
</dbReference>
<dbReference type="EMBL" id="JAEQNC010000007">
    <property type="protein sequence ID" value="MBL0373302.1"/>
    <property type="molecule type" value="Genomic_DNA"/>
</dbReference>
<protein>
    <submittedName>
        <fullName evidence="4">Nucleoside deaminase</fullName>
    </submittedName>
</protein>
<accession>A0A936YUM7</accession>
<dbReference type="AlphaFoldDB" id="A0A936YUM7"/>
<reference evidence="4" key="1">
    <citation type="submission" date="2021-01" db="EMBL/GenBank/DDBJ databases">
        <title>Rhizobium sp. strain KVB221 16S ribosomal RNA gene Genome sequencing and assembly.</title>
        <authorList>
            <person name="Kang M."/>
        </authorList>
    </citation>
    <scope>NUCLEOTIDE SEQUENCE</scope>
    <source>
        <strain evidence="4">KVB221</strain>
    </source>
</reference>
<dbReference type="PANTHER" id="PTHR11079:SF161">
    <property type="entry name" value="CMP_DCMP-TYPE DEAMINASE DOMAIN-CONTAINING PROTEIN"/>
    <property type="match status" value="1"/>
</dbReference>
<evidence type="ECO:0000313" key="4">
    <source>
        <dbReference type="EMBL" id="MBL0373302.1"/>
    </source>
</evidence>
<evidence type="ECO:0000313" key="5">
    <source>
        <dbReference type="Proteomes" id="UP000633219"/>
    </source>
</evidence>
<keyword evidence="1" id="KW-0479">Metal-binding</keyword>
<gene>
    <name evidence="4" type="ORF">JJB09_14790</name>
</gene>
<dbReference type="SUPFAM" id="SSF53927">
    <property type="entry name" value="Cytidine deaminase-like"/>
    <property type="match status" value="1"/>
</dbReference>
<evidence type="ECO:0000259" key="3">
    <source>
        <dbReference type="PROSITE" id="PS51747"/>
    </source>
</evidence>
<name>A0A936YUM7_9HYPH</name>
<proteinExistence type="predicted"/>
<dbReference type="Gene3D" id="3.40.140.10">
    <property type="entry name" value="Cytidine Deaminase, domain 2"/>
    <property type="match status" value="1"/>
</dbReference>
<dbReference type="RefSeq" id="WP_201659501.1">
    <property type="nucleotide sequence ID" value="NZ_JAEQNC010000007.1"/>
</dbReference>
<dbReference type="Pfam" id="PF00383">
    <property type="entry name" value="dCMP_cyt_deam_1"/>
    <property type="match status" value="1"/>
</dbReference>
<feature type="domain" description="CMP/dCMP-type deaminase" evidence="3">
    <location>
        <begin position="2"/>
        <end position="125"/>
    </location>
</feature>
<dbReference type="GO" id="GO:0006152">
    <property type="term" value="P:purine nucleoside catabolic process"/>
    <property type="evidence" value="ECO:0007669"/>
    <property type="project" value="TreeGrafter"/>
</dbReference>
<dbReference type="Proteomes" id="UP000633219">
    <property type="component" value="Unassembled WGS sequence"/>
</dbReference>
<comment type="caution">
    <text evidence="4">The sequence shown here is derived from an EMBL/GenBank/DDBJ whole genome shotgun (WGS) entry which is preliminary data.</text>
</comment>
<dbReference type="PROSITE" id="PS00903">
    <property type="entry name" value="CYT_DCMP_DEAMINASES_1"/>
    <property type="match status" value="1"/>
</dbReference>